<keyword evidence="1" id="KW-0472">Membrane</keyword>
<comment type="caution">
    <text evidence="2">The sequence shown here is derived from an EMBL/GenBank/DDBJ whole genome shotgun (WGS) entry which is preliminary data.</text>
</comment>
<protein>
    <submittedName>
        <fullName evidence="2">Membrane protein YphA (DoxX/SURF4 family)</fullName>
    </submittedName>
</protein>
<sequence length="109" mass="11149">MVPEADAHPQPHWHAVDVVHDRSRPVRSPVPAIVVVLAGMLVAVLLALTVGARVGALTIAATLAVAGTWRATSSSGPVGLAIRSRSFDVFLCWATAGVIAVLALTAPGV</sequence>
<dbReference type="RefSeq" id="WP_343036252.1">
    <property type="nucleotide sequence ID" value="NZ_BAAAML010000002.1"/>
</dbReference>
<evidence type="ECO:0000313" key="2">
    <source>
        <dbReference type="EMBL" id="NOV96365.1"/>
    </source>
</evidence>
<reference evidence="2 3" key="1">
    <citation type="submission" date="2020-05" db="EMBL/GenBank/DDBJ databases">
        <title>Genomic Encyclopedia of Type Strains, Phase III (KMG-III): the genomes of soil and plant-associated and newly described type strains.</title>
        <authorList>
            <person name="Whitman W."/>
        </authorList>
    </citation>
    <scope>NUCLEOTIDE SEQUENCE [LARGE SCALE GENOMIC DNA]</scope>
    <source>
        <strain evidence="2 3">KCTC 19046</strain>
    </source>
</reference>
<evidence type="ECO:0000313" key="3">
    <source>
        <dbReference type="Proteomes" id="UP000757540"/>
    </source>
</evidence>
<feature type="transmembrane region" description="Helical" evidence="1">
    <location>
        <begin position="33"/>
        <end position="66"/>
    </location>
</feature>
<name>A0ABX2A3A7_9MICO</name>
<dbReference type="EMBL" id="JABEZU010000001">
    <property type="protein sequence ID" value="NOV96365.1"/>
    <property type="molecule type" value="Genomic_DNA"/>
</dbReference>
<proteinExistence type="predicted"/>
<keyword evidence="3" id="KW-1185">Reference proteome</keyword>
<feature type="transmembrane region" description="Helical" evidence="1">
    <location>
        <begin position="87"/>
        <end position="106"/>
    </location>
</feature>
<keyword evidence="1" id="KW-0812">Transmembrane</keyword>
<dbReference type="Pfam" id="PF11222">
    <property type="entry name" value="DUF3017"/>
    <property type="match status" value="1"/>
</dbReference>
<keyword evidence="1" id="KW-1133">Transmembrane helix</keyword>
<dbReference type="Proteomes" id="UP000757540">
    <property type="component" value="Unassembled WGS sequence"/>
</dbReference>
<accession>A0ABX2A3A7</accession>
<organism evidence="2 3">
    <name type="scientific">Isoptericola halotolerans</name>
    <dbReference type="NCBI Taxonomy" id="300560"/>
    <lineage>
        <taxon>Bacteria</taxon>
        <taxon>Bacillati</taxon>
        <taxon>Actinomycetota</taxon>
        <taxon>Actinomycetes</taxon>
        <taxon>Micrococcales</taxon>
        <taxon>Promicromonosporaceae</taxon>
        <taxon>Isoptericola</taxon>
    </lineage>
</organism>
<dbReference type="InterPro" id="IPR021385">
    <property type="entry name" value="DUF3017"/>
</dbReference>
<evidence type="ECO:0000256" key="1">
    <source>
        <dbReference type="SAM" id="Phobius"/>
    </source>
</evidence>
<gene>
    <name evidence="2" type="ORF">HDG69_000918</name>
</gene>